<evidence type="ECO:0000313" key="1">
    <source>
        <dbReference type="EMBL" id="KAJ9062387.1"/>
    </source>
</evidence>
<gene>
    <name evidence="1" type="ORF">DSO57_1011295</name>
</gene>
<accession>A0ACC2SJR1</accession>
<proteinExistence type="predicted"/>
<name>A0ACC2SJR1_9FUNG</name>
<dbReference type="Proteomes" id="UP001165960">
    <property type="component" value="Unassembled WGS sequence"/>
</dbReference>
<comment type="caution">
    <text evidence="1">The sequence shown here is derived from an EMBL/GenBank/DDBJ whole genome shotgun (WGS) entry which is preliminary data.</text>
</comment>
<dbReference type="EMBL" id="QTSX02005009">
    <property type="protein sequence ID" value="KAJ9062387.1"/>
    <property type="molecule type" value="Genomic_DNA"/>
</dbReference>
<keyword evidence="2" id="KW-1185">Reference proteome</keyword>
<evidence type="ECO:0000313" key="2">
    <source>
        <dbReference type="Proteomes" id="UP001165960"/>
    </source>
</evidence>
<reference evidence="1" key="1">
    <citation type="submission" date="2022-04" db="EMBL/GenBank/DDBJ databases">
        <title>Genome of the entomopathogenic fungus Entomophthora muscae.</title>
        <authorList>
            <person name="Elya C."/>
            <person name="Lovett B.R."/>
            <person name="Lee E."/>
            <person name="Macias A.M."/>
            <person name="Hajek A.E."/>
            <person name="De Bivort B.L."/>
            <person name="Kasson M.T."/>
            <person name="De Fine Licht H.H."/>
            <person name="Stajich J.E."/>
        </authorList>
    </citation>
    <scope>NUCLEOTIDE SEQUENCE</scope>
    <source>
        <strain evidence="1">Berkeley</strain>
    </source>
</reference>
<protein>
    <submittedName>
        <fullName evidence="1">Uncharacterized protein</fullName>
    </submittedName>
</protein>
<organism evidence="1 2">
    <name type="scientific">Entomophthora muscae</name>
    <dbReference type="NCBI Taxonomy" id="34485"/>
    <lineage>
        <taxon>Eukaryota</taxon>
        <taxon>Fungi</taxon>
        <taxon>Fungi incertae sedis</taxon>
        <taxon>Zoopagomycota</taxon>
        <taxon>Entomophthoromycotina</taxon>
        <taxon>Entomophthoromycetes</taxon>
        <taxon>Entomophthorales</taxon>
        <taxon>Entomophthoraceae</taxon>
        <taxon>Entomophthora</taxon>
    </lineage>
</organism>
<sequence length="83" mass="9328">MCAIGPKDIVSWIASKKKKKFKEKVYQEEIVMNYSSSKRNDKLQLGELNLEPIPDDSVEPAEPQASCPCFLQLANEQAGKTEI</sequence>